<dbReference type="AlphaFoldDB" id="A0A9Q5I134"/>
<keyword evidence="3" id="KW-1185">Reference proteome</keyword>
<sequence>MFTVFFGLLAIQTHFIDALTTREPQDADLQKRAVAYVDPAAGGGSMLDSTGNGLGEPLNYGIIRIPAPNSVEVEVKSCRVCSAQFPSLADFCLPYSDVLTDSGFLNFARSLGLYVSSPILCFKLICLLPPTHVTESSNECLNIHLGDPQSANLGDGNGWVNQTTELRQDFGNSELGTCLESLTGGNHLRMFRQNGPTADSGALFLAVSQEEDVFEGHTISPDGYDKGRDALVATATSSQTSFDGVTYSSTSEDLTGLLPTGTAGVNHDIAIDGIAKLLTVTIV</sequence>
<comment type="caution">
    <text evidence="2">The sequence shown here is derived from an EMBL/GenBank/DDBJ whole genome shotgun (WGS) entry which is preliminary data.</text>
</comment>
<feature type="chain" id="PRO_5040495721" evidence="1">
    <location>
        <begin position="19"/>
        <end position="283"/>
    </location>
</feature>
<dbReference type="EMBL" id="LNZH02000150">
    <property type="protein sequence ID" value="OCB89741.1"/>
    <property type="molecule type" value="Genomic_DNA"/>
</dbReference>
<evidence type="ECO:0000313" key="3">
    <source>
        <dbReference type="Proteomes" id="UP000757232"/>
    </source>
</evidence>
<dbReference type="Proteomes" id="UP000757232">
    <property type="component" value="Unassembled WGS sequence"/>
</dbReference>
<evidence type="ECO:0000313" key="2">
    <source>
        <dbReference type="EMBL" id="OCB89741.1"/>
    </source>
</evidence>
<dbReference type="OrthoDB" id="2310204at2759"/>
<evidence type="ECO:0000256" key="1">
    <source>
        <dbReference type="SAM" id="SignalP"/>
    </source>
</evidence>
<reference evidence="2" key="1">
    <citation type="submission" date="2016-06" db="EMBL/GenBank/DDBJ databases">
        <title>Draft Genome sequence of the fungus Inonotus baumii.</title>
        <authorList>
            <person name="Zhu H."/>
            <person name="Lin W."/>
        </authorList>
    </citation>
    <scope>NUCLEOTIDE SEQUENCE</scope>
    <source>
        <strain evidence="2">821</strain>
    </source>
</reference>
<feature type="signal peptide" evidence="1">
    <location>
        <begin position="1"/>
        <end position="18"/>
    </location>
</feature>
<protein>
    <submittedName>
        <fullName evidence="2">Uncharacterized protein</fullName>
    </submittedName>
</protein>
<keyword evidence="1" id="KW-0732">Signal</keyword>
<gene>
    <name evidence="2" type="ORF">A7U60_g3089</name>
</gene>
<accession>A0A9Q5I134</accession>
<proteinExistence type="predicted"/>
<organism evidence="2 3">
    <name type="scientific">Sanghuangporus baumii</name>
    <name type="common">Phellinus baumii</name>
    <dbReference type="NCBI Taxonomy" id="108892"/>
    <lineage>
        <taxon>Eukaryota</taxon>
        <taxon>Fungi</taxon>
        <taxon>Dikarya</taxon>
        <taxon>Basidiomycota</taxon>
        <taxon>Agaricomycotina</taxon>
        <taxon>Agaricomycetes</taxon>
        <taxon>Hymenochaetales</taxon>
        <taxon>Hymenochaetaceae</taxon>
        <taxon>Sanghuangporus</taxon>
    </lineage>
</organism>
<name>A0A9Q5I134_SANBA</name>